<dbReference type="KEGG" id="ptes:JQU52_04155"/>
<dbReference type="GO" id="GO:0015108">
    <property type="term" value="F:chloride transmembrane transporter activity"/>
    <property type="evidence" value="ECO:0007669"/>
    <property type="project" value="InterPro"/>
</dbReference>
<feature type="transmembrane region" description="Helical" evidence="5">
    <location>
        <begin position="296"/>
        <end position="315"/>
    </location>
</feature>
<feature type="transmembrane region" description="Helical" evidence="5">
    <location>
        <begin position="94"/>
        <end position="111"/>
    </location>
</feature>
<dbReference type="RefSeq" id="WP_230339877.1">
    <property type="nucleotide sequence ID" value="NZ_CP069798.1"/>
</dbReference>
<feature type="transmembrane region" description="Helical" evidence="5">
    <location>
        <begin position="327"/>
        <end position="354"/>
    </location>
</feature>
<evidence type="ECO:0000256" key="5">
    <source>
        <dbReference type="SAM" id="Phobius"/>
    </source>
</evidence>
<feature type="transmembrane region" description="Helical" evidence="5">
    <location>
        <begin position="221"/>
        <end position="239"/>
    </location>
</feature>
<sequence length="407" mass="42659">MNIRTKSFAIAIGYGFAAGALAALVLYLMQSVQHLLWSHDYGNHPGYIFTVITIGGAILAWIQHYRHQGTAGDGSVQQQLHALHSPLQAKKRDTLLIAVSAIIAVGFGGAVGPEAGLLAVAAGCSAIISLLLAASQQEQRLIRDTGAVAALSGLYGAPPGAAILVDEQANGQIDAQATPLVLKFLAAVCGLSGFWFSHQWLTHGDFQALPLPDYTQTGSDAVTALPTALCGALLGLLYLKLHHKMPQWLAHIGSPFRQILVASIIFAAMAACFPLLRFSGHHEMAHALEHSIQLGFWGLLALALGKVLAMTICLCGGWRGGEFFPAIFAAAALAAAVHLLVPAIPLTVAIVSAAGAMATVCMGKPIAVLLIMLLLTGLASTGALFAGILLGYAAQWWYAKYQQHEAA</sequence>
<dbReference type="InterPro" id="IPR050368">
    <property type="entry name" value="ClC-type_chloride_channel"/>
</dbReference>
<dbReference type="InterPro" id="IPR014743">
    <property type="entry name" value="Cl-channel_core"/>
</dbReference>
<accession>A0A892ZIX2</accession>
<feature type="transmembrane region" description="Helical" evidence="5">
    <location>
        <begin position="7"/>
        <end position="29"/>
    </location>
</feature>
<dbReference type="Proteomes" id="UP000653156">
    <property type="component" value="Chromosome"/>
</dbReference>
<proteinExistence type="predicted"/>
<evidence type="ECO:0000256" key="2">
    <source>
        <dbReference type="ARBA" id="ARBA00022692"/>
    </source>
</evidence>
<dbReference type="Gene3D" id="1.10.3080.10">
    <property type="entry name" value="Clc chloride channel"/>
    <property type="match status" value="1"/>
</dbReference>
<keyword evidence="2 5" id="KW-0812">Transmembrane</keyword>
<keyword evidence="7" id="KW-1185">Reference proteome</keyword>
<keyword evidence="4 5" id="KW-0472">Membrane</keyword>
<dbReference type="InterPro" id="IPR001807">
    <property type="entry name" value="ClC"/>
</dbReference>
<dbReference type="SUPFAM" id="SSF81340">
    <property type="entry name" value="Clc chloride channel"/>
    <property type="match status" value="1"/>
</dbReference>
<feature type="transmembrane region" description="Helical" evidence="5">
    <location>
        <begin position="44"/>
        <end position="62"/>
    </location>
</feature>
<dbReference type="EMBL" id="CP069798">
    <property type="protein sequence ID" value="QRQ82593.1"/>
    <property type="molecule type" value="Genomic_DNA"/>
</dbReference>
<keyword evidence="3 5" id="KW-1133">Transmembrane helix</keyword>
<feature type="transmembrane region" description="Helical" evidence="5">
    <location>
        <begin position="366"/>
        <end position="393"/>
    </location>
</feature>
<evidence type="ECO:0000256" key="1">
    <source>
        <dbReference type="ARBA" id="ARBA00004141"/>
    </source>
</evidence>
<organism evidence="6 7">
    <name type="scientific">Paralysiella testudinis</name>
    <dbReference type="NCBI Taxonomy" id="2809020"/>
    <lineage>
        <taxon>Bacteria</taxon>
        <taxon>Pseudomonadati</taxon>
        <taxon>Pseudomonadota</taxon>
        <taxon>Betaproteobacteria</taxon>
        <taxon>Neisseriales</taxon>
        <taxon>Neisseriaceae</taxon>
        <taxon>Paralysiella</taxon>
    </lineage>
</organism>
<evidence type="ECO:0000256" key="3">
    <source>
        <dbReference type="ARBA" id="ARBA00022989"/>
    </source>
</evidence>
<evidence type="ECO:0000313" key="6">
    <source>
        <dbReference type="EMBL" id="QRQ82593.1"/>
    </source>
</evidence>
<dbReference type="PANTHER" id="PTHR43427">
    <property type="entry name" value="CHLORIDE CHANNEL PROTEIN CLC-E"/>
    <property type="match status" value="1"/>
</dbReference>
<feature type="transmembrane region" description="Helical" evidence="5">
    <location>
        <begin position="180"/>
        <end position="201"/>
    </location>
</feature>
<evidence type="ECO:0000313" key="7">
    <source>
        <dbReference type="Proteomes" id="UP000653156"/>
    </source>
</evidence>
<feature type="transmembrane region" description="Helical" evidence="5">
    <location>
        <begin position="259"/>
        <end position="276"/>
    </location>
</feature>
<gene>
    <name evidence="6" type="ORF">JQU52_04155</name>
</gene>
<feature type="transmembrane region" description="Helical" evidence="5">
    <location>
        <begin position="117"/>
        <end position="134"/>
    </location>
</feature>
<protein>
    <submittedName>
        <fullName evidence="6">Chloride channel protein</fullName>
    </submittedName>
</protein>
<dbReference type="Pfam" id="PF00654">
    <property type="entry name" value="Voltage_CLC"/>
    <property type="match status" value="1"/>
</dbReference>
<name>A0A892ZIX2_9NEIS</name>
<comment type="subcellular location">
    <subcellularLocation>
        <location evidence="1">Membrane</location>
        <topology evidence="1">Multi-pass membrane protein</topology>
    </subcellularLocation>
</comment>
<reference evidence="6" key="1">
    <citation type="submission" date="2021-02" db="EMBL/GenBank/DDBJ databases">
        <title>Neisseriaceae sp. 26B isolated from the cloaca of a Common Toad-headed Turtle (Mesoclemmys nasuta).</title>
        <authorList>
            <person name="Spergser J."/>
            <person name="Busse H.-J."/>
        </authorList>
    </citation>
    <scope>NUCLEOTIDE SEQUENCE</scope>
    <source>
        <strain evidence="6">26B</strain>
    </source>
</reference>
<evidence type="ECO:0000256" key="4">
    <source>
        <dbReference type="ARBA" id="ARBA00023136"/>
    </source>
</evidence>
<dbReference type="GO" id="GO:0016020">
    <property type="term" value="C:membrane"/>
    <property type="evidence" value="ECO:0007669"/>
    <property type="project" value="UniProtKB-SubCell"/>
</dbReference>
<dbReference type="AlphaFoldDB" id="A0A892ZIX2"/>
<dbReference type="CDD" id="cd00400">
    <property type="entry name" value="Voltage_gated_ClC"/>
    <property type="match status" value="1"/>
</dbReference>